<dbReference type="OMA" id="YSHHAWC"/>
<keyword evidence="7 9" id="KW-0676">Redox-active center</keyword>
<evidence type="ECO:0000256" key="7">
    <source>
        <dbReference type="ARBA" id="ARBA00023284"/>
    </source>
</evidence>
<organism evidence="12 13">
    <name type="scientific">Paramecium primaurelia</name>
    <dbReference type="NCBI Taxonomy" id="5886"/>
    <lineage>
        <taxon>Eukaryota</taxon>
        <taxon>Sar</taxon>
        <taxon>Alveolata</taxon>
        <taxon>Ciliophora</taxon>
        <taxon>Intramacronucleata</taxon>
        <taxon>Oligohymenophorea</taxon>
        <taxon>Peniculida</taxon>
        <taxon>Parameciidae</taxon>
        <taxon>Paramecium</taxon>
    </lineage>
</organism>
<proteinExistence type="inferred from homology"/>
<keyword evidence="13" id="KW-1185">Reference proteome</keyword>
<feature type="domain" description="Thioredoxin" evidence="11">
    <location>
        <begin position="31"/>
        <end position="195"/>
    </location>
</feature>
<reference evidence="12" key="1">
    <citation type="submission" date="2021-01" db="EMBL/GenBank/DDBJ databases">
        <authorList>
            <consortium name="Genoscope - CEA"/>
            <person name="William W."/>
        </authorList>
    </citation>
    <scope>NUCLEOTIDE SEQUENCE</scope>
</reference>
<dbReference type="CDD" id="cd03015">
    <property type="entry name" value="PRX_Typ2cys"/>
    <property type="match status" value="1"/>
</dbReference>
<accession>A0A8S1NXF3</accession>
<dbReference type="GO" id="GO:0008379">
    <property type="term" value="F:thioredoxin peroxidase activity"/>
    <property type="evidence" value="ECO:0007669"/>
    <property type="project" value="TreeGrafter"/>
</dbReference>
<dbReference type="GO" id="GO:0045454">
    <property type="term" value="P:cell redox homeostasis"/>
    <property type="evidence" value="ECO:0007669"/>
    <property type="project" value="TreeGrafter"/>
</dbReference>
<dbReference type="InterPro" id="IPR050217">
    <property type="entry name" value="Peroxiredoxin"/>
</dbReference>
<keyword evidence="10" id="KW-0732">Signal</keyword>
<comment type="caution">
    <text evidence="12">The sequence shown here is derived from an EMBL/GenBank/DDBJ whole genome shotgun (WGS) entry which is preliminary data.</text>
</comment>
<evidence type="ECO:0000256" key="2">
    <source>
        <dbReference type="ARBA" id="ARBA00013017"/>
    </source>
</evidence>
<evidence type="ECO:0000256" key="3">
    <source>
        <dbReference type="ARBA" id="ARBA00022559"/>
    </source>
</evidence>
<dbReference type="AlphaFoldDB" id="A0A8S1NXF3"/>
<dbReference type="GO" id="GO:0042744">
    <property type="term" value="P:hydrogen peroxide catabolic process"/>
    <property type="evidence" value="ECO:0007669"/>
    <property type="project" value="TreeGrafter"/>
</dbReference>
<comment type="function">
    <text evidence="9">Thiol-specific peroxidase that catalyzes the reduction of hydrogen peroxide and organic hydroperoxides to water and alcohols, respectively.</text>
</comment>
<dbReference type="Proteomes" id="UP000688137">
    <property type="component" value="Unassembled WGS sequence"/>
</dbReference>
<dbReference type="EMBL" id="CAJJDM010000092">
    <property type="protein sequence ID" value="CAD8091864.1"/>
    <property type="molecule type" value="Genomic_DNA"/>
</dbReference>
<dbReference type="GO" id="GO:0005829">
    <property type="term" value="C:cytosol"/>
    <property type="evidence" value="ECO:0007669"/>
    <property type="project" value="TreeGrafter"/>
</dbReference>
<dbReference type="InterPro" id="IPR013766">
    <property type="entry name" value="Thioredoxin_domain"/>
</dbReference>
<dbReference type="PROSITE" id="PS51352">
    <property type="entry name" value="THIOREDOXIN_2"/>
    <property type="match status" value="1"/>
</dbReference>
<dbReference type="GO" id="GO:0006979">
    <property type="term" value="P:response to oxidative stress"/>
    <property type="evidence" value="ECO:0007669"/>
    <property type="project" value="TreeGrafter"/>
</dbReference>
<sequence>MIKVLPLLLLLTICYSEDAPVARFAYGNMNFMPRQRAPFFSAIAVTPDLKFQKISLSDYQGKYVVLLFYPFDFTYVCPTELVAFSNAIDQFRALGAEVLGISTDSHFTHLAWLKTPRNQGGVGDLQIPLLADISKNISKAYGVLVEDELDELYGASLRGLFIIDKKGIVRTMQINDAPVGRSVDETLRLIQAFQYTDTHGEVCPANWKPGQRTIVPDQDKKGEYFAKSEL</sequence>
<dbReference type="PIRSF" id="PIRSF000239">
    <property type="entry name" value="AHPC"/>
    <property type="match status" value="1"/>
</dbReference>
<evidence type="ECO:0000256" key="10">
    <source>
        <dbReference type="SAM" id="SignalP"/>
    </source>
</evidence>
<gene>
    <name evidence="12" type="ORF">PPRIM_AZ9-3.1.T0890099</name>
</gene>
<keyword evidence="4 9" id="KW-0049">Antioxidant</keyword>
<keyword evidence="6" id="KW-1015">Disulfide bond</keyword>
<dbReference type="GO" id="GO:0033554">
    <property type="term" value="P:cellular response to stress"/>
    <property type="evidence" value="ECO:0007669"/>
    <property type="project" value="TreeGrafter"/>
</dbReference>
<name>A0A8S1NXF3_PARPR</name>
<dbReference type="FunFam" id="3.40.30.10:FF:000003">
    <property type="entry name" value="Peroxiredoxin 1"/>
    <property type="match status" value="1"/>
</dbReference>
<evidence type="ECO:0000256" key="4">
    <source>
        <dbReference type="ARBA" id="ARBA00022862"/>
    </source>
</evidence>
<feature type="signal peptide" evidence="10">
    <location>
        <begin position="1"/>
        <end position="16"/>
    </location>
</feature>
<dbReference type="InterPro" id="IPR000866">
    <property type="entry name" value="AhpC/TSA"/>
</dbReference>
<comment type="catalytic activity">
    <reaction evidence="8">
        <text>a hydroperoxide + [thioredoxin]-dithiol = an alcohol + [thioredoxin]-disulfide + H2O</text>
        <dbReference type="Rhea" id="RHEA:62620"/>
        <dbReference type="Rhea" id="RHEA-COMP:10698"/>
        <dbReference type="Rhea" id="RHEA-COMP:10700"/>
        <dbReference type="ChEBI" id="CHEBI:15377"/>
        <dbReference type="ChEBI" id="CHEBI:29950"/>
        <dbReference type="ChEBI" id="CHEBI:30879"/>
        <dbReference type="ChEBI" id="CHEBI:35924"/>
        <dbReference type="ChEBI" id="CHEBI:50058"/>
        <dbReference type="EC" id="1.11.1.24"/>
    </reaction>
</comment>
<evidence type="ECO:0000256" key="5">
    <source>
        <dbReference type="ARBA" id="ARBA00023002"/>
    </source>
</evidence>
<dbReference type="InterPro" id="IPR024706">
    <property type="entry name" value="Peroxiredoxin_AhpC-typ"/>
</dbReference>
<evidence type="ECO:0000313" key="12">
    <source>
        <dbReference type="EMBL" id="CAD8091864.1"/>
    </source>
</evidence>
<dbReference type="EC" id="1.11.1.24" evidence="2"/>
<evidence type="ECO:0000259" key="11">
    <source>
        <dbReference type="PROSITE" id="PS51352"/>
    </source>
</evidence>
<evidence type="ECO:0000313" key="13">
    <source>
        <dbReference type="Proteomes" id="UP000688137"/>
    </source>
</evidence>
<protein>
    <recommendedName>
        <fullName evidence="2">thioredoxin-dependent peroxiredoxin</fullName>
        <ecNumber evidence="2">1.11.1.24</ecNumber>
    </recommendedName>
</protein>
<dbReference type="InterPro" id="IPR019479">
    <property type="entry name" value="Peroxiredoxin_C"/>
</dbReference>
<dbReference type="PANTHER" id="PTHR10681">
    <property type="entry name" value="THIOREDOXIN PEROXIDASE"/>
    <property type="match status" value="1"/>
</dbReference>
<evidence type="ECO:0000256" key="6">
    <source>
        <dbReference type="ARBA" id="ARBA00023157"/>
    </source>
</evidence>
<keyword evidence="5 9" id="KW-0560">Oxidoreductase</keyword>
<evidence type="ECO:0000256" key="1">
    <source>
        <dbReference type="ARBA" id="ARBA00009796"/>
    </source>
</evidence>
<comment type="similarity">
    <text evidence="1">Belongs to the peroxiredoxin family. AhpC/Prx1 subfamily.</text>
</comment>
<dbReference type="Pfam" id="PF10417">
    <property type="entry name" value="1-cysPrx_C"/>
    <property type="match status" value="1"/>
</dbReference>
<evidence type="ECO:0000256" key="9">
    <source>
        <dbReference type="PIRNR" id="PIRNR000239"/>
    </source>
</evidence>
<evidence type="ECO:0000256" key="8">
    <source>
        <dbReference type="ARBA" id="ARBA00049091"/>
    </source>
</evidence>
<keyword evidence="3 9" id="KW-0575">Peroxidase</keyword>
<dbReference type="Pfam" id="PF00578">
    <property type="entry name" value="AhpC-TSA"/>
    <property type="match status" value="1"/>
</dbReference>
<feature type="chain" id="PRO_5035866967" description="thioredoxin-dependent peroxiredoxin" evidence="10">
    <location>
        <begin position="17"/>
        <end position="230"/>
    </location>
</feature>
<dbReference type="PANTHER" id="PTHR10681:SF176">
    <property type="entry name" value="THIOREDOXIN DOMAIN-CONTAINING PROTEIN"/>
    <property type="match status" value="1"/>
</dbReference>